<keyword evidence="7 12" id="KW-0520">NAD</keyword>
<dbReference type="InterPro" id="IPR004099">
    <property type="entry name" value="Pyr_nucl-diS_OxRdtase_dimer"/>
</dbReference>
<evidence type="ECO:0000256" key="4">
    <source>
        <dbReference type="ARBA" id="ARBA00022630"/>
    </source>
</evidence>
<dbReference type="AlphaFoldDB" id="A0A401G1A4"/>
<keyword evidence="4 14" id="KW-0285">Flavoprotein</keyword>
<dbReference type="GO" id="GO:0050660">
    <property type="term" value="F:flavin adenine dinucleotide binding"/>
    <property type="evidence" value="ECO:0007669"/>
    <property type="project" value="InterPro"/>
</dbReference>
<keyword evidence="12" id="KW-0547">Nucleotide-binding</keyword>
<feature type="domain" description="FAD/NAD(P)-binding" evidence="16">
    <location>
        <begin position="9"/>
        <end position="328"/>
    </location>
</feature>
<dbReference type="InterPro" id="IPR050151">
    <property type="entry name" value="Class-I_Pyr_Nuc-Dis_Oxidored"/>
</dbReference>
<dbReference type="InterPro" id="IPR001100">
    <property type="entry name" value="Pyr_nuc-diS_OxRdtase"/>
</dbReference>
<evidence type="ECO:0000256" key="14">
    <source>
        <dbReference type="RuleBase" id="RU003692"/>
    </source>
</evidence>
<evidence type="ECO:0000256" key="10">
    <source>
        <dbReference type="ARBA" id="ARBA00049187"/>
    </source>
</evidence>
<dbReference type="InterPro" id="IPR016156">
    <property type="entry name" value="FAD/NAD-linked_Rdtase_dimer_sf"/>
</dbReference>
<evidence type="ECO:0000256" key="11">
    <source>
        <dbReference type="PIRSR" id="PIRSR000350-2"/>
    </source>
</evidence>
<keyword evidence="5 12" id="KW-0274">FAD</keyword>
<feature type="domain" description="Pyridine nucleotide-disulphide oxidoreductase dimerisation" evidence="15">
    <location>
        <begin position="347"/>
        <end position="451"/>
    </location>
</feature>
<dbReference type="PRINTS" id="PR00411">
    <property type="entry name" value="PNDRDTASEI"/>
</dbReference>
<evidence type="ECO:0000256" key="8">
    <source>
        <dbReference type="ARBA" id="ARBA00023157"/>
    </source>
</evidence>
<feature type="binding site" evidence="12">
    <location>
        <position position="55"/>
    </location>
    <ligand>
        <name>FAD</name>
        <dbReference type="ChEBI" id="CHEBI:57692"/>
    </ligand>
</feature>
<comment type="catalytic activity">
    <reaction evidence="10 14">
        <text>N(6)-[(R)-dihydrolipoyl]-L-lysyl-[protein] + NAD(+) = N(6)-[(R)-lipoyl]-L-lysyl-[protein] + NADH + H(+)</text>
        <dbReference type="Rhea" id="RHEA:15045"/>
        <dbReference type="Rhea" id="RHEA-COMP:10474"/>
        <dbReference type="Rhea" id="RHEA-COMP:10475"/>
        <dbReference type="ChEBI" id="CHEBI:15378"/>
        <dbReference type="ChEBI" id="CHEBI:57540"/>
        <dbReference type="ChEBI" id="CHEBI:57945"/>
        <dbReference type="ChEBI" id="CHEBI:83099"/>
        <dbReference type="ChEBI" id="CHEBI:83100"/>
        <dbReference type="EC" id="1.8.1.4"/>
    </reaction>
</comment>
<evidence type="ECO:0000259" key="16">
    <source>
        <dbReference type="Pfam" id="PF07992"/>
    </source>
</evidence>
<feature type="binding site" evidence="12">
    <location>
        <begin position="184"/>
        <end position="191"/>
    </location>
    <ligand>
        <name>NAD(+)</name>
        <dbReference type="ChEBI" id="CHEBI:57540"/>
    </ligand>
</feature>
<dbReference type="InterPro" id="IPR012999">
    <property type="entry name" value="Pyr_OxRdtase_I_AS"/>
</dbReference>
<comment type="miscellaneous">
    <text evidence="14">The active site is a redox-active disulfide bond.</text>
</comment>
<dbReference type="SUPFAM" id="SSF51905">
    <property type="entry name" value="FAD/NAD(P)-binding domain"/>
    <property type="match status" value="1"/>
</dbReference>
<dbReference type="InterPro" id="IPR006258">
    <property type="entry name" value="Lipoamide_DH"/>
</dbReference>
<comment type="similarity">
    <text evidence="1 14">Belongs to the class-I pyridine nucleotide-disulfide oxidoreductase family.</text>
</comment>
<organism evidence="17 18">
    <name type="scientific">Desulfonema ishimotonii</name>
    <dbReference type="NCBI Taxonomy" id="45657"/>
    <lineage>
        <taxon>Bacteria</taxon>
        <taxon>Pseudomonadati</taxon>
        <taxon>Thermodesulfobacteriota</taxon>
        <taxon>Desulfobacteria</taxon>
        <taxon>Desulfobacterales</taxon>
        <taxon>Desulfococcaceae</taxon>
        <taxon>Desulfonema</taxon>
    </lineage>
</organism>
<evidence type="ECO:0000256" key="5">
    <source>
        <dbReference type="ARBA" id="ARBA00022827"/>
    </source>
</evidence>
<comment type="cofactor">
    <cofactor evidence="12 14">
        <name>FAD</name>
        <dbReference type="ChEBI" id="CHEBI:57692"/>
    </cofactor>
    <text evidence="12 14">Binds 1 FAD per subunit.</text>
</comment>
<dbReference type="EC" id="1.8.1.4" evidence="2 14"/>
<feature type="binding site" evidence="12">
    <location>
        <position position="313"/>
    </location>
    <ligand>
        <name>FAD</name>
        <dbReference type="ChEBI" id="CHEBI:57692"/>
    </ligand>
</feature>
<dbReference type="GO" id="GO:0004148">
    <property type="term" value="F:dihydrolipoyl dehydrogenase (NADH) activity"/>
    <property type="evidence" value="ECO:0007669"/>
    <property type="project" value="UniProtKB-EC"/>
</dbReference>
<gene>
    <name evidence="17" type="ORF">DENIS_3991</name>
</gene>
<dbReference type="InterPro" id="IPR023753">
    <property type="entry name" value="FAD/NAD-binding_dom"/>
</dbReference>
<feature type="binding site" evidence="12">
    <location>
        <position position="207"/>
    </location>
    <ligand>
        <name>NAD(+)</name>
        <dbReference type="ChEBI" id="CHEBI:57540"/>
    </ligand>
</feature>
<dbReference type="Pfam" id="PF07992">
    <property type="entry name" value="Pyr_redox_2"/>
    <property type="match status" value="1"/>
</dbReference>
<accession>A0A401G1A4</accession>
<dbReference type="PIRSF" id="PIRSF000350">
    <property type="entry name" value="Mercury_reductase_MerA"/>
    <property type="match status" value="1"/>
</dbReference>
<evidence type="ECO:0000256" key="13">
    <source>
        <dbReference type="PIRSR" id="PIRSR000350-4"/>
    </source>
</evidence>
<keyword evidence="6 14" id="KW-0560">Oxidoreductase</keyword>
<dbReference type="GO" id="GO:0006103">
    <property type="term" value="P:2-oxoglutarate metabolic process"/>
    <property type="evidence" value="ECO:0007669"/>
    <property type="project" value="TreeGrafter"/>
</dbReference>
<protein>
    <recommendedName>
        <fullName evidence="3 14">Dihydrolipoyl dehydrogenase</fullName>
        <ecNumber evidence="2 14">1.8.1.4</ecNumber>
    </recommendedName>
</protein>
<dbReference type="Gene3D" id="3.50.50.60">
    <property type="entry name" value="FAD/NAD(P)-binding domain"/>
    <property type="match status" value="2"/>
</dbReference>
<dbReference type="InterPro" id="IPR036188">
    <property type="entry name" value="FAD/NAD-bd_sf"/>
</dbReference>
<evidence type="ECO:0000256" key="12">
    <source>
        <dbReference type="PIRSR" id="PIRSR000350-3"/>
    </source>
</evidence>
<comment type="caution">
    <text evidence="17">The sequence shown here is derived from an EMBL/GenBank/DDBJ whole genome shotgun (WGS) entry which is preliminary data.</text>
</comment>
<dbReference type="SUPFAM" id="SSF55424">
    <property type="entry name" value="FAD/NAD-linked reductases, dimerisation (C-terminal) domain"/>
    <property type="match status" value="1"/>
</dbReference>
<evidence type="ECO:0000256" key="2">
    <source>
        <dbReference type="ARBA" id="ARBA00012608"/>
    </source>
</evidence>
<feature type="active site" description="Proton acceptor" evidence="11">
    <location>
        <position position="445"/>
    </location>
</feature>
<feature type="binding site" evidence="12">
    <location>
        <begin position="319"/>
        <end position="322"/>
    </location>
    <ligand>
        <name>FAD</name>
        <dbReference type="ChEBI" id="CHEBI:57692"/>
    </ligand>
</feature>
<reference evidence="18" key="2">
    <citation type="submission" date="2019-01" db="EMBL/GenBank/DDBJ databases">
        <title>Genome sequence of Desulfonema ishimotonii strain Tokyo 01.</title>
        <authorList>
            <person name="Fukui M."/>
        </authorList>
    </citation>
    <scope>NUCLEOTIDE SEQUENCE [LARGE SCALE GENOMIC DNA]</scope>
    <source>
        <strain evidence="18">Tokyo 01</strain>
    </source>
</reference>
<name>A0A401G1A4_9BACT</name>
<dbReference type="NCBIfam" id="TIGR01350">
    <property type="entry name" value="lipoamide_DH"/>
    <property type="match status" value="1"/>
</dbReference>
<dbReference type="Gene3D" id="3.30.390.30">
    <property type="match status" value="1"/>
</dbReference>
<dbReference type="FunFam" id="3.30.390.30:FF:000001">
    <property type="entry name" value="Dihydrolipoyl dehydrogenase"/>
    <property type="match status" value="1"/>
</dbReference>
<dbReference type="PROSITE" id="PS00076">
    <property type="entry name" value="PYRIDINE_REDOX_1"/>
    <property type="match status" value="1"/>
</dbReference>
<dbReference type="PRINTS" id="PR00368">
    <property type="entry name" value="FADPNR"/>
</dbReference>
<dbReference type="EMBL" id="BEXT01000001">
    <property type="protein sequence ID" value="GBC63002.1"/>
    <property type="molecule type" value="Genomic_DNA"/>
</dbReference>
<dbReference type="Pfam" id="PF02852">
    <property type="entry name" value="Pyr_redox_dim"/>
    <property type="match status" value="1"/>
</dbReference>
<keyword evidence="18" id="KW-1185">Reference proteome</keyword>
<evidence type="ECO:0000256" key="1">
    <source>
        <dbReference type="ARBA" id="ARBA00007532"/>
    </source>
</evidence>
<evidence type="ECO:0000256" key="6">
    <source>
        <dbReference type="ARBA" id="ARBA00023002"/>
    </source>
</evidence>
<sequence>MGDFVQETEVLVIGGGPGGYAAAFRAADLGMDVTLIDVSERPGGVCLFRGCIPSKTYLFLSELIHDAGRAASMGVTFGPPKIDIAAVRAWKGSVIDRLADGLISLTRRRGVQLIQARAEFQSPDQVRLHGSSEFSGIRFRHAIIATGSRPVPFSGTPFKKGGRIMNSSMALDLPEVPGSLLVLGGGYVGLELGMVYAALGAKVQVAELGDRLLPGMDADLVRPLARRLETDFEAVHLSTRVVALDEDDTGVTVEDDAGTSVRRFDRVLVAIGRNPNTRGLGLEHTGVKTDAQGFIVADDRQRTAQENIYAVGDVAGGMMLAHKASREGKIAAEVLAGEPSAFDAVAIPAVVYTDPQIACCGLTEEQAKRENIPVKIQRFPWKYSGRAITMGAAEGMTKMIIDPASERILGVGIVGRNTEGLISEGVLAVEMGAVAADVALSIHPHPTLSETEAEVAEIFLGSATHIVSKKESV</sequence>
<evidence type="ECO:0000256" key="7">
    <source>
        <dbReference type="ARBA" id="ARBA00023027"/>
    </source>
</evidence>
<dbReference type="Proteomes" id="UP000288096">
    <property type="component" value="Unassembled WGS sequence"/>
</dbReference>
<reference evidence="18" key="1">
    <citation type="submission" date="2017-11" db="EMBL/GenBank/DDBJ databases">
        <authorList>
            <person name="Watanabe M."/>
            <person name="Kojima H."/>
        </authorList>
    </citation>
    <scope>NUCLEOTIDE SEQUENCE [LARGE SCALE GENOMIC DNA]</scope>
    <source>
        <strain evidence="18">Tokyo 01</strain>
    </source>
</reference>
<feature type="binding site" evidence="12">
    <location>
        <begin position="146"/>
        <end position="148"/>
    </location>
    <ligand>
        <name>FAD</name>
        <dbReference type="ChEBI" id="CHEBI:57692"/>
    </ligand>
</feature>
<proteinExistence type="inferred from homology"/>
<keyword evidence="9 14" id="KW-0676">Redox-active center</keyword>
<feature type="binding site" evidence="12">
    <location>
        <position position="272"/>
    </location>
    <ligand>
        <name>NAD(+)</name>
        <dbReference type="ChEBI" id="CHEBI:57540"/>
    </ligand>
</feature>
<evidence type="ECO:0000313" key="17">
    <source>
        <dbReference type="EMBL" id="GBC63002.1"/>
    </source>
</evidence>
<dbReference type="PANTHER" id="PTHR22912">
    <property type="entry name" value="DISULFIDE OXIDOREDUCTASE"/>
    <property type="match status" value="1"/>
</dbReference>
<keyword evidence="8" id="KW-1015">Disulfide bond</keyword>
<dbReference type="PANTHER" id="PTHR22912:SF160">
    <property type="entry name" value="DIHYDROLIPOYL DEHYDROGENASE"/>
    <property type="match status" value="1"/>
</dbReference>
<evidence type="ECO:0000313" key="18">
    <source>
        <dbReference type="Proteomes" id="UP000288096"/>
    </source>
</evidence>
<evidence type="ECO:0000256" key="9">
    <source>
        <dbReference type="ARBA" id="ARBA00023284"/>
    </source>
</evidence>
<evidence type="ECO:0000259" key="15">
    <source>
        <dbReference type="Pfam" id="PF02852"/>
    </source>
</evidence>
<feature type="disulfide bond" description="Redox-active" evidence="13">
    <location>
        <begin position="46"/>
        <end position="51"/>
    </location>
</feature>
<evidence type="ECO:0000256" key="3">
    <source>
        <dbReference type="ARBA" id="ARBA00016961"/>
    </source>
</evidence>